<evidence type="ECO:0000256" key="4">
    <source>
        <dbReference type="ARBA" id="ARBA00022833"/>
    </source>
</evidence>
<dbReference type="SUPFAM" id="SSF57829">
    <property type="entry name" value="Zn-binding ribosomal proteins"/>
    <property type="match status" value="1"/>
</dbReference>
<evidence type="ECO:0000313" key="8">
    <source>
        <dbReference type="Proteomes" id="UP000645828"/>
    </source>
</evidence>
<comment type="caution">
    <text evidence="7">The sequence shown here is derived from an EMBL/GenBank/DDBJ whole genome shotgun (WGS) entry which is preliminary data.</text>
</comment>
<dbReference type="InterPro" id="IPR002674">
    <property type="entry name" value="Ribosomal_eL43"/>
</dbReference>
<evidence type="ECO:0000256" key="3">
    <source>
        <dbReference type="ARBA" id="ARBA00022771"/>
    </source>
</evidence>
<keyword evidence="2" id="KW-0479">Metal-binding</keyword>
<gene>
    <name evidence="7" type="ORF">NYPRO_LOCUS14643</name>
</gene>
<keyword evidence="5" id="KW-0689">Ribosomal protein</keyword>
<sequence length="123" mass="13945">MNNEIYFGFRFSSLKNLNWGGEVCVSKENKMMYVLSIASMTSRMDMAKRTKKFGIIGKYETHYGASLRKKVKNIEISQHINSSFVSFCGSCMKTVASGTWTYNTTSAITVKSTIRRLKGLKDQ</sequence>
<dbReference type="PANTHER" id="PTHR48188:SF1">
    <property type="entry name" value="LARGE RIBOSOMAL SUBUNIT PROTEIN EL43-RELATED"/>
    <property type="match status" value="1"/>
</dbReference>
<organism evidence="7 8">
    <name type="scientific">Nyctereutes procyonoides</name>
    <name type="common">Raccoon dog</name>
    <name type="synonym">Canis procyonoides</name>
    <dbReference type="NCBI Taxonomy" id="34880"/>
    <lineage>
        <taxon>Eukaryota</taxon>
        <taxon>Metazoa</taxon>
        <taxon>Chordata</taxon>
        <taxon>Craniata</taxon>
        <taxon>Vertebrata</taxon>
        <taxon>Euteleostomi</taxon>
        <taxon>Mammalia</taxon>
        <taxon>Eutheria</taxon>
        <taxon>Laurasiatheria</taxon>
        <taxon>Carnivora</taxon>
        <taxon>Caniformia</taxon>
        <taxon>Canidae</taxon>
        <taxon>Nyctereutes</taxon>
    </lineage>
</organism>
<evidence type="ECO:0000256" key="1">
    <source>
        <dbReference type="ARBA" id="ARBA00008672"/>
    </source>
</evidence>
<keyword evidence="8" id="KW-1185">Reference proteome</keyword>
<keyword evidence="6" id="KW-0687">Ribonucleoprotein</keyword>
<name>A0A811YZ59_NYCPR</name>
<reference evidence="7" key="1">
    <citation type="submission" date="2020-12" db="EMBL/GenBank/DDBJ databases">
        <authorList>
            <consortium name="Molecular Ecology Group"/>
        </authorList>
    </citation>
    <scope>NUCLEOTIDE SEQUENCE</scope>
    <source>
        <strain evidence="7">TBG_1078</strain>
    </source>
</reference>
<dbReference type="Pfam" id="PF01780">
    <property type="entry name" value="Ribosomal_L37ae"/>
    <property type="match status" value="2"/>
</dbReference>
<dbReference type="Proteomes" id="UP000645828">
    <property type="component" value="Unassembled WGS sequence"/>
</dbReference>
<evidence type="ECO:0000256" key="5">
    <source>
        <dbReference type="ARBA" id="ARBA00022980"/>
    </source>
</evidence>
<keyword evidence="3" id="KW-0863">Zinc-finger</keyword>
<dbReference type="GO" id="GO:0006412">
    <property type="term" value="P:translation"/>
    <property type="evidence" value="ECO:0007669"/>
    <property type="project" value="InterPro"/>
</dbReference>
<dbReference type="Gene3D" id="2.20.25.30">
    <property type="match status" value="2"/>
</dbReference>
<dbReference type="GO" id="GO:0022625">
    <property type="term" value="C:cytosolic large ribosomal subunit"/>
    <property type="evidence" value="ECO:0007669"/>
    <property type="project" value="TreeGrafter"/>
</dbReference>
<proteinExistence type="inferred from homology"/>
<dbReference type="GO" id="GO:0003735">
    <property type="term" value="F:structural constituent of ribosome"/>
    <property type="evidence" value="ECO:0007669"/>
    <property type="project" value="InterPro"/>
</dbReference>
<accession>A0A811YZ59</accession>
<comment type="similarity">
    <text evidence="1">Belongs to the eukaryotic ribosomal protein eL43 family.</text>
</comment>
<dbReference type="EMBL" id="CAJHUB010000754">
    <property type="protein sequence ID" value="CAD7681851.1"/>
    <property type="molecule type" value="Genomic_DNA"/>
</dbReference>
<evidence type="ECO:0000256" key="6">
    <source>
        <dbReference type="ARBA" id="ARBA00023274"/>
    </source>
</evidence>
<evidence type="ECO:0000313" key="7">
    <source>
        <dbReference type="EMBL" id="CAD7681851.1"/>
    </source>
</evidence>
<protein>
    <submittedName>
        <fullName evidence="7">(raccoon dog) hypothetical protein</fullName>
    </submittedName>
</protein>
<keyword evidence="4" id="KW-0862">Zinc</keyword>
<dbReference type="PANTHER" id="PTHR48188">
    <property type="entry name" value="60S RIBOSOMAL PROTEIN L43"/>
    <property type="match status" value="1"/>
</dbReference>
<evidence type="ECO:0000256" key="2">
    <source>
        <dbReference type="ARBA" id="ARBA00022723"/>
    </source>
</evidence>
<dbReference type="InterPro" id="IPR011332">
    <property type="entry name" value="Ribosomal_zn-bd"/>
</dbReference>
<dbReference type="AlphaFoldDB" id="A0A811YZ59"/>
<dbReference type="GO" id="GO:0008270">
    <property type="term" value="F:zinc ion binding"/>
    <property type="evidence" value="ECO:0007669"/>
    <property type="project" value="UniProtKB-KW"/>
</dbReference>
<dbReference type="GO" id="GO:0070180">
    <property type="term" value="F:large ribosomal subunit rRNA binding"/>
    <property type="evidence" value="ECO:0007669"/>
    <property type="project" value="TreeGrafter"/>
</dbReference>
<dbReference type="InterPro" id="IPR011331">
    <property type="entry name" value="Ribosomal_eL37/eL43"/>
</dbReference>